<keyword evidence="2" id="KW-1133">Transmembrane helix</keyword>
<dbReference type="PANTHER" id="PTHR35037:SF3">
    <property type="entry name" value="C-TERMINAL REGION OF AIDA-LIKE PROTEIN"/>
    <property type="match status" value="1"/>
</dbReference>
<keyword evidence="2" id="KW-0472">Membrane</keyword>
<accession>A0ABV2HIN2</accession>
<dbReference type="RefSeq" id="WP_354190716.1">
    <property type="nucleotide sequence ID" value="NZ_JBEPLI010000026.1"/>
</dbReference>
<dbReference type="SUPFAM" id="SSF51126">
    <property type="entry name" value="Pectin lyase-like"/>
    <property type="match status" value="1"/>
</dbReference>
<dbReference type="InterPro" id="IPR043990">
    <property type="entry name" value="AC_1"/>
</dbReference>
<evidence type="ECO:0000256" key="1">
    <source>
        <dbReference type="SAM" id="MobiDB-lite"/>
    </source>
</evidence>
<dbReference type="InterPro" id="IPR006315">
    <property type="entry name" value="OM_autotransptr_brl_dom"/>
</dbReference>
<protein>
    <recommendedName>
        <fullName evidence="3">Autotransporter domain-containing protein</fullName>
    </recommendedName>
</protein>
<keyword evidence="2" id="KW-0812">Transmembrane</keyword>
<organism evidence="4 5">
    <name type="scientific">Bartonella silvatica</name>
    <dbReference type="NCBI Taxonomy" id="357760"/>
    <lineage>
        <taxon>Bacteria</taxon>
        <taxon>Pseudomonadati</taxon>
        <taxon>Pseudomonadota</taxon>
        <taxon>Alphaproteobacteria</taxon>
        <taxon>Hyphomicrobiales</taxon>
        <taxon>Bartonellaceae</taxon>
        <taxon>Bartonella</taxon>
    </lineage>
</organism>
<feature type="compositionally biased region" description="Low complexity" evidence="1">
    <location>
        <begin position="641"/>
        <end position="657"/>
    </location>
</feature>
<dbReference type="Pfam" id="PF18883">
    <property type="entry name" value="AC_1"/>
    <property type="match status" value="1"/>
</dbReference>
<feature type="compositionally biased region" description="Low complexity" evidence="1">
    <location>
        <begin position="668"/>
        <end position="685"/>
    </location>
</feature>
<dbReference type="Pfam" id="PF03797">
    <property type="entry name" value="Autotransporter"/>
    <property type="match status" value="1"/>
</dbReference>
<dbReference type="Proteomes" id="UP001549086">
    <property type="component" value="Unassembled WGS sequence"/>
</dbReference>
<dbReference type="InterPro" id="IPR011050">
    <property type="entry name" value="Pectin_lyase_fold/virulence"/>
</dbReference>
<sequence>MVNLFYNSVLFYTFTTVVFYFLPMNYISSAGNSNGRVDAMYKYDDGKVHALSDRVYYLKSSQYVSPDTSLIAAIYVEELGTIVNAHRITVYGNDPNKISAYGAYVRNGGKLNLITSNFRDIPGLRAQNAVISMIAGEISGTSHAVYASGREADIDLVSVNIDIAPNNLNVKGIGIVSDFGATVKISESTVTFNQCGSFSTRFGGRYLLNTMFITGKGQSEETIIDGDGAMGRLPEAFQVSQGGDVHLKRSTIQLKYMHGFLIKNFLGYVNENGKVLQKYNLSDGFKDTNIKVERSNIYVQGEGAYGLRFNIFAPEELAEALRKRDDEKLFETEKVIIGKAFVYLSQTNMTVPDGVAIYAKGAKDYGVTGVLELSEETKISGDLLLKAENNSSLLVKASASSLIGGTRVEDISAVDLELARGSTWYIKKSQSKGLQASNSSLSSISLSDSTIIFDEDISDGYQTLRIGKKTNHEKNKAILSAHEKAYSATGDAQIKLNTFLNDEGFFDSQKTDRILIYGDVSGTTLIHMQNFLKMTGKEIHNGKDQSISLIQVSGMAQEDSFKLSGEYATIGGFPYQYYLRGYGPGSSFGEADPKNRLVEGDGKFWDFRLEGIYMNPEGDSFKTVSVTYSLPEPVEPSSSGLVPTLSTPVSSPLPISSDTEDSSSPDAEPTASSSESVEPSSPPIFSVKTDFESNSRIRAVVPQVPTYFLLPNALFHAGLMDLISQNKKLEIMRGTSHGSLQSDQNTAFFISSYGGGHHYASNLSAFEYGYGAELDYTALEAGILLKEIESLYSRALFGVMGTYGSLSLNPQDVEYSKKSPFDRWSVSVYGGLQNDMGLYMGGVFSYGLFRGDVFTIVRDKTATLKGKQFNVSLTGGKTFTMRHKGIFFDPQIQLIYQSLQFDRVRDVDNLDVDLGKLDQWIARFGGRFTKVLSSSEEGRVVSFYNKLYLSRSFEEKQVVSFKKDFQLGAFGSSLEAGLGFNAQLSSKFALHGDVTYQRRLTKAGFSGVSFSAGLRHFF</sequence>
<dbReference type="SMART" id="SM00869">
    <property type="entry name" value="Autotransporter"/>
    <property type="match status" value="1"/>
</dbReference>
<feature type="domain" description="Autotransporter" evidence="3">
    <location>
        <begin position="741"/>
        <end position="1018"/>
    </location>
</feature>
<dbReference type="InterPro" id="IPR012332">
    <property type="entry name" value="Autotransporter_pectin_lyase_C"/>
</dbReference>
<comment type="caution">
    <text evidence="4">The sequence shown here is derived from an EMBL/GenBank/DDBJ whole genome shotgun (WGS) entry which is preliminary data.</text>
</comment>
<dbReference type="Gene3D" id="2.160.20.20">
    <property type="match status" value="1"/>
</dbReference>
<evidence type="ECO:0000256" key="2">
    <source>
        <dbReference type="SAM" id="Phobius"/>
    </source>
</evidence>
<feature type="region of interest" description="Disordered" evidence="1">
    <location>
        <begin position="633"/>
        <end position="685"/>
    </location>
</feature>
<dbReference type="SUPFAM" id="SSF103515">
    <property type="entry name" value="Autotransporter"/>
    <property type="match status" value="1"/>
</dbReference>
<evidence type="ECO:0000259" key="3">
    <source>
        <dbReference type="PROSITE" id="PS51208"/>
    </source>
</evidence>
<dbReference type="InterPro" id="IPR036709">
    <property type="entry name" value="Autotransporte_beta_dom_sf"/>
</dbReference>
<dbReference type="PANTHER" id="PTHR35037">
    <property type="entry name" value="C-TERMINAL REGION OF AIDA-LIKE PROTEIN"/>
    <property type="match status" value="1"/>
</dbReference>
<feature type="transmembrane region" description="Helical" evidence="2">
    <location>
        <begin position="9"/>
        <end position="27"/>
    </location>
</feature>
<dbReference type="Gene3D" id="2.40.128.130">
    <property type="entry name" value="Autotransporter beta-domain"/>
    <property type="match status" value="1"/>
</dbReference>
<gene>
    <name evidence="4" type="ORF">ABID23_001523</name>
</gene>
<dbReference type="NCBIfam" id="TIGR01414">
    <property type="entry name" value="autotrans_barl"/>
    <property type="match status" value="2"/>
</dbReference>
<evidence type="ECO:0000313" key="5">
    <source>
        <dbReference type="Proteomes" id="UP001549086"/>
    </source>
</evidence>
<dbReference type="InterPro" id="IPR051551">
    <property type="entry name" value="Autotransporter_adhesion"/>
</dbReference>
<dbReference type="EMBL" id="JBEPLI010000026">
    <property type="protein sequence ID" value="MET3590414.1"/>
    <property type="molecule type" value="Genomic_DNA"/>
</dbReference>
<proteinExistence type="predicted"/>
<reference evidence="4 5" key="1">
    <citation type="submission" date="2024-06" db="EMBL/GenBank/DDBJ databases">
        <title>Genomic Encyclopedia of Type Strains, Phase IV (KMG-IV): sequencing the most valuable type-strain genomes for metagenomic binning, comparative biology and taxonomic classification.</title>
        <authorList>
            <person name="Goeker M."/>
        </authorList>
    </citation>
    <scope>NUCLEOTIDE SEQUENCE [LARGE SCALE GENOMIC DNA]</scope>
    <source>
        <strain evidence="4 5">DSM 23649</strain>
    </source>
</reference>
<evidence type="ECO:0000313" key="4">
    <source>
        <dbReference type="EMBL" id="MET3590414.1"/>
    </source>
</evidence>
<dbReference type="PROSITE" id="PS51208">
    <property type="entry name" value="AUTOTRANSPORTER"/>
    <property type="match status" value="1"/>
</dbReference>
<dbReference type="InterPro" id="IPR005546">
    <property type="entry name" value="Autotransporte_beta"/>
</dbReference>
<name>A0ABV2HIN2_9HYPH</name>
<keyword evidence="5" id="KW-1185">Reference proteome</keyword>